<dbReference type="AlphaFoldDB" id="A0A4Y7KTL7"/>
<organism evidence="3 4">
    <name type="scientific">Papaver somniferum</name>
    <name type="common">Opium poppy</name>
    <dbReference type="NCBI Taxonomy" id="3469"/>
    <lineage>
        <taxon>Eukaryota</taxon>
        <taxon>Viridiplantae</taxon>
        <taxon>Streptophyta</taxon>
        <taxon>Embryophyta</taxon>
        <taxon>Tracheophyta</taxon>
        <taxon>Spermatophyta</taxon>
        <taxon>Magnoliopsida</taxon>
        <taxon>Ranunculales</taxon>
        <taxon>Papaveraceae</taxon>
        <taxon>Papaveroideae</taxon>
        <taxon>Papaver</taxon>
    </lineage>
</organism>
<dbReference type="InterPro" id="IPR044955">
    <property type="entry name" value="CCMFC"/>
</dbReference>
<sequence length="587" mass="66778">MVQLQNFFFFITSMVVLCGTAAPVLLKWFVSRDVSTGAPSFNGTIIPISISVFPLLVYLHSRKFIRSIDGAKSGVLVRASRHILLPYIIGRSSSKNRARNASFPFVPLLHFLLLESKGDLSYLESFCGVLCLLFFRTLFSLPRDRSAKRERARRMKIHLSHGGVCIFMLGVLLSNTKKIQFTQRLPLGSELNMGKERCSLRGLDHLHGPTFRGICGNLMIYKPSLTKDRLIFEHDSSLRAALTSLPIASYENGKLEQFLHRWMKNSEQKNFWLTMFPEKRYFFSIRETTRTTEVAIHTYLFTDLYASIGTGSSRTGGWYTTLMKLPFIFCIRIGFLLASSGGSRSLRILLKKEKLHWNRERSRCYAAFSREVNDLEGISKKLRRLFLELFHKQIFPSTTITSFSLFLSYIVITLLMIGFEKDFSCHSHLGSIRIPLLFPSPTEPFPRNDKEDGTLELYYLSAYCLSKILLLQLVGRRVIQISRVFCGFPMLQLLYQFDRSGMDRLNILLGSPVLTLLCGIHSRSALGITSSSGWNSSQNLTTSPTSLPLTVSRTSIETKWFHVPSSIGYSFLFVSLFPILVSICLKD</sequence>
<keyword evidence="1" id="KW-0472">Membrane</keyword>
<keyword evidence="4" id="KW-1185">Reference proteome</keyword>
<dbReference type="Proteomes" id="UP000316621">
    <property type="component" value="Chromosome 8"/>
</dbReference>
<feature type="domain" description="Cytochrome c-type biogenesis protein CcmF C-terminal" evidence="2">
    <location>
        <begin position="268"/>
        <end position="345"/>
    </location>
</feature>
<dbReference type="STRING" id="3469.A0A4Y7KTL7"/>
<dbReference type="EMBL" id="CM010722">
    <property type="protein sequence ID" value="RZC75518.1"/>
    <property type="molecule type" value="Genomic_DNA"/>
</dbReference>
<feature type="transmembrane region" description="Helical" evidence="1">
    <location>
        <begin position="41"/>
        <end position="59"/>
    </location>
</feature>
<reference evidence="3 4" key="1">
    <citation type="journal article" date="2018" name="Science">
        <title>The opium poppy genome and morphinan production.</title>
        <authorList>
            <person name="Guo L."/>
            <person name="Winzer T."/>
            <person name="Yang X."/>
            <person name="Li Y."/>
            <person name="Ning Z."/>
            <person name="He Z."/>
            <person name="Teodor R."/>
            <person name="Lu Y."/>
            <person name="Bowser T.A."/>
            <person name="Graham I.A."/>
            <person name="Ye K."/>
        </authorList>
    </citation>
    <scope>NUCLEOTIDE SEQUENCE [LARGE SCALE GENOMIC DNA]</scope>
    <source>
        <strain evidence="4">cv. HN1</strain>
        <tissue evidence="3">Leaves</tissue>
    </source>
</reference>
<dbReference type="PANTHER" id="PTHR36010:SF1">
    <property type="entry name" value="CYTOCHROME C BIOGENESIS CCMF C-TERMINAL-LIKE MITOCHONDRIAL PROTEIN-RELATED"/>
    <property type="match status" value="1"/>
</dbReference>
<gene>
    <name evidence="3" type="ORF">C5167_051001</name>
</gene>
<dbReference type="Pfam" id="PF16327">
    <property type="entry name" value="CcmF_C"/>
    <property type="match status" value="1"/>
</dbReference>
<feature type="transmembrane region" description="Helical" evidence="1">
    <location>
        <begin position="159"/>
        <end position="176"/>
    </location>
</feature>
<accession>A0A4Y7KTL7</accession>
<feature type="transmembrane region" description="Helical" evidence="1">
    <location>
        <begin position="505"/>
        <end position="526"/>
    </location>
</feature>
<keyword evidence="1" id="KW-1133">Transmembrane helix</keyword>
<dbReference type="Gramene" id="RZC75518">
    <property type="protein sequence ID" value="RZC75518"/>
    <property type="gene ID" value="C5167_051001"/>
</dbReference>
<name>A0A4Y7KTL7_PAPSO</name>
<feature type="transmembrane region" description="Helical" evidence="1">
    <location>
        <begin position="394"/>
        <end position="419"/>
    </location>
</feature>
<dbReference type="PANTHER" id="PTHR36010">
    <property type="entry name" value="CYTOCHROME C BIOGENESIS CCMF C-TERMINAL-LIKE MITOCHONDRIAL PROTEIN-RELATED"/>
    <property type="match status" value="1"/>
</dbReference>
<feature type="transmembrane region" description="Helical" evidence="1">
    <location>
        <begin position="567"/>
        <end position="585"/>
    </location>
</feature>
<evidence type="ECO:0000259" key="2">
    <source>
        <dbReference type="Pfam" id="PF16327"/>
    </source>
</evidence>
<keyword evidence="1" id="KW-0812">Transmembrane</keyword>
<protein>
    <recommendedName>
        <fullName evidence="2">Cytochrome c-type biogenesis protein CcmF C-terminal domain-containing protein</fullName>
    </recommendedName>
</protein>
<dbReference type="InterPro" id="IPR032523">
    <property type="entry name" value="CcmF_C"/>
</dbReference>
<evidence type="ECO:0000313" key="3">
    <source>
        <dbReference type="EMBL" id="RZC75518.1"/>
    </source>
</evidence>
<evidence type="ECO:0000256" key="1">
    <source>
        <dbReference type="SAM" id="Phobius"/>
    </source>
</evidence>
<feature type="transmembrane region" description="Helical" evidence="1">
    <location>
        <begin position="7"/>
        <end position="29"/>
    </location>
</feature>
<proteinExistence type="predicted"/>
<dbReference type="OMA" id="FHSGNDE"/>
<evidence type="ECO:0000313" key="4">
    <source>
        <dbReference type="Proteomes" id="UP000316621"/>
    </source>
</evidence>
<dbReference type="GO" id="GO:0017004">
    <property type="term" value="P:cytochrome complex assembly"/>
    <property type="evidence" value="ECO:0007669"/>
    <property type="project" value="InterPro"/>
</dbReference>